<dbReference type="InterPro" id="IPR051257">
    <property type="entry name" value="Diverse_CBS-Domain"/>
</dbReference>
<dbReference type="Pfam" id="PF00571">
    <property type="entry name" value="CBS"/>
    <property type="match status" value="1"/>
</dbReference>
<evidence type="ECO:0000313" key="6">
    <source>
        <dbReference type="Proteomes" id="UP001617351"/>
    </source>
</evidence>
<proteinExistence type="predicted"/>
<feature type="domain" description="CBS" evidence="4">
    <location>
        <begin position="10"/>
        <end position="66"/>
    </location>
</feature>
<evidence type="ECO:0000259" key="3">
    <source>
        <dbReference type="PROSITE" id="PS50914"/>
    </source>
</evidence>
<organism evidence="5 6">
    <name type="scientific">Streptomyces toxytricini</name>
    <name type="common">Actinomyces toxytricini</name>
    <dbReference type="NCBI Taxonomy" id="67369"/>
    <lineage>
        <taxon>Bacteria</taxon>
        <taxon>Bacillati</taxon>
        <taxon>Actinomycetota</taxon>
        <taxon>Actinomycetes</taxon>
        <taxon>Kitasatosporales</taxon>
        <taxon>Streptomycetaceae</taxon>
        <taxon>Streptomyces</taxon>
    </lineage>
</organism>
<sequence length="148" mass="15732">MKHTRVADLMTGEVFSVTPDTPFRGIAKLLAQHDVSGVPVVDGEDRLVGSVTRRDLLRVFLRPDAEIRRRVGEVPGDAAEVPDGDVEVHVVDGVVTLDGTAARSSRLRPLLGLVERLDGVVAVAPRVTALSDGTAGAPAGRTRQALPW</sequence>
<protein>
    <submittedName>
        <fullName evidence="5">HPP family protein</fullName>
    </submittedName>
</protein>
<gene>
    <name evidence="5" type="ORF">ACIO7M_31265</name>
</gene>
<dbReference type="PANTHER" id="PTHR43080:SF29">
    <property type="entry name" value="OS02G0818000 PROTEIN"/>
    <property type="match status" value="1"/>
</dbReference>
<dbReference type="Proteomes" id="UP001617351">
    <property type="component" value="Unassembled WGS sequence"/>
</dbReference>
<dbReference type="InterPro" id="IPR046342">
    <property type="entry name" value="CBS_dom_sf"/>
</dbReference>
<accession>A0ABW8EQY2</accession>
<keyword evidence="1 2" id="KW-0129">CBS domain</keyword>
<dbReference type="Pfam" id="PF04972">
    <property type="entry name" value="BON"/>
    <property type="match status" value="1"/>
</dbReference>
<dbReference type="PROSITE" id="PS51371">
    <property type="entry name" value="CBS"/>
    <property type="match status" value="1"/>
</dbReference>
<name>A0ABW8EQY2_STRT5</name>
<dbReference type="InterPro" id="IPR000644">
    <property type="entry name" value="CBS_dom"/>
</dbReference>
<dbReference type="SUPFAM" id="SSF54631">
    <property type="entry name" value="CBS-domain pair"/>
    <property type="match status" value="1"/>
</dbReference>
<dbReference type="EMBL" id="JBIUYY010000018">
    <property type="protein sequence ID" value="MFJ2825563.1"/>
    <property type="molecule type" value="Genomic_DNA"/>
</dbReference>
<dbReference type="SMART" id="SM00116">
    <property type="entry name" value="CBS"/>
    <property type="match status" value="1"/>
</dbReference>
<feature type="domain" description="BON" evidence="3">
    <location>
        <begin position="63"/>
        <end position="131"/>
    </location>
</feature>
<reference evidence="5 6" key="1">
    <citation type="submission" date="2024-10" db="EMBL/GenBank/DDBJ databases">
        <title>The Natural Products Discovery Center: Release of the First 8490 Sequenced Strains for Exploring Actinobacteria Biosynthetic Diversity.</title>
        <authorList>
            <person name="Kalkreuter E."/>
            <person name="Kautsar S.A."/>
            <person name="Yang D."/>
            <person name="Bader C.D."/>
            <person name="Teijaro C.N."/>
            <person name="Fluegel L."/>
            <person name="Davis C.M."/>
            <person name="Simpson J.R."/>
            <person name="Lauterbach L."/>
            <person name="Steele A.D."/>
            <person name="Gui C."/>
            <person name="Meng S."/>
            <person name="Li G."/>
            <person name="Viehrig K."/>
            <person name="Ye F."/>
            <person name="Su P."/>
            <person name="Kiefer A.F."/>
            <person name="Nichols A."/>
            <person name="Cepeda A.J."/>
            <person name="Yan W."/>
            <person name="Fan B."/>
            <person name="Jiang Y."/>
            <person name="Adhikari A."/>
            <person name="Zheng C.-J."/>
            <person name="Schuster L."/>
            <person name="Cowan T.M."/>
            <person name="Smanski M.J."/>
            <person name="Chevrette M.G."/>
            <person name="De Carvalho L.P.S."/>
            <person name="Shen B."/>
        </authorList>
    </citation>
    <scope>NUCLEOTIDE SEQUENCE [LARGE SCALE GENOMIC DNA]</scope>
    <source>
        <strain evidence="5 6">NPDC087220</strain>
    </source>
</reference>
<dbReference type="InterPro" id="IPR007055">
    <property type="entry name" value="BON_dom"/>
</dbReference>
<evidence type="ECO:0000259" key="4">
    <source>
        <dbReference type="PROSITE" id="PS51371"/>
    </source>
</evidence>
<keyword evidence="6" id="KW-1185">Reference proteome</keyword>
<evidence type="ECO:0000256" key="2">
    <source>
        <dbReference type="PROSITE-ProRule" id="PRU00703"/>
    </source>
</evidence>
<evidence type="ECO:0000256" key="1">
    <source>
        <dbReference type="ARBA" id="ARBA00023122"/>
    </source>
</evidence>
<comment type="caution">
    <text evidence="5">The sequence shown here is derived from an EMBL/GenBank/DDBJ whole genome shotgun (WGS) entry which is preliminary data.</text>
</comment>
<dbReference type="PROSITE" id="PS50914">
    <property type="entry name" value="BON"/>
    <property type="match status" value="1"/>
</dbReference>
<dbReference type="RefSeq" id="WP_402387026.1">
    <property type="nucleotide sequence ID" value="NZ_JBIUYY010000018.1"/>
</dbReference>
<dbReference type="PANTHER" id="PTHR43080">
    <property type="entry name" value="CBS DOMAIN-CONTAINING PROTEIN CBSX3, MITOCHONDRIAL"/>
    <property type="match status" value="1"/>
</dbReference>
<dbReference type="Gene3D" id="3.10.580.10">
    <property type="entry name" value="CBS-domain"/>
    <property type="match status" value="1"/>
</dbReference>
<evidence type="ECO:0000313" key="5">
    <source>
        <dbReference type="EMBL" id="MFJ2825563.1"/>
    </source>
</evidence>